<evidence type="ECO:0000313" key="2">
    <source>
        <dbReference type="Proteomes" id="UP000551758"/>
    </source>
</evidence>
<evidence type="ECO:0000313" key="1">
    <source>
        <dbReference type="EMBL" id="KAF5918728.1"/>
    </source>
</evidence>
<dbReference type="Proteomes" id="UP000551758">
    <property type="component" value="Unassembled WGS sequence"/>
</dbReference>
<dbReference type="EMBL" id="JACDTQ010002427">
    <property type="protein sequence ID" value="KAF5918728.1"/>
    <property type="molecule type" value="Genomic_DNA"/>
</dbReference>
<protein>
    <submittedName>
        <fullName evidence="1">Uncharacterized protein</fullName>
    </submittedName>
</protein>
<accession>A0A7J7EST3</accession>
<gene>
    <name evidence="1" type="ORF">HPG69_005764</name>
</gene>
<proteinExistence type="predicted"/>
<keyword evidence="2" id="KW-1185">Reference proteome</keyword>
<sequence>MEEVAQEYQNQIQNERQSVQAEFNLMRGVLDCEEHEELLKLKNEAGDILHHLPESENALIQQSQLVRAVLSEVEHRLQGSTMEMLQVECFLTIESGPD</sequence>
<dbReference type="AlphaFoldDB" id="A0A7J7EST3"/>
<organism evidence="1 2">
    <name type="scientific">Diceros bicornis minor</name>
    <name type="common">South-central black rhinoceros</name>
    <dbReference type="NCBI Taxonomy" id="77932"/>
    <lineage>
        <taxon>Eukaryota</taxon>
        <taxon>Metazoa</taxon>
        <taxon>Chordata</taxon>
        <taxon>Craniata</taxon>
        <taxon>Vertebrata</taxon>
        <taxon>Euteleostomi</taxon>
        <taxon>Mammalia</taxon>
        <taxon>Eutheria</taxon>
        <taxon>Laurasiatheria</taxon>
        <taxon>Perissodactyla</taxon>
        <taxon>Rhinocerotidae</taxon>
        <taxon>Diceros</taxon>
    </lineage>
</organism>
<name>A0A7J7EST3_DICBM</name>
<comment type="caution">
    <text evidence="1">The sequence shown here is derived from an EMBL/GenBank/DDBJ whole genome shotgun (WGS) entry which is preliminary data.</text>
</comment>
<reference evidence="1 2" key="1">
    <citation type="journal article" date="2020" name="Mol. Biol. Evol.">
        <title>Interspecific Gene Flow and the Evolution of Specialization in Black and White Rhinoceros.</title>
        <authorList>
            <person name="Moodley Y."/>
            <person name="Westbury M.V."/>
            <person name="Russo I.M."/>
            <person name="Gopalakrishnan S."/>
            <person name="Rakotoarivelo A."/>
            <person name="Olsen R.A."/>
            <person name="Prost S."/>
            <person name="Tunstall T."/>
            <person name="Ryder O.A."/>
            <person name="Dalen L."/>
            <person name="Bruford M.W."/>
        </authorList>
    </citation>
    <scope>NUCLEOTIDE SEQUENCE [LARGE SCALE GENOMIC DNA]</scope>
    <source>
        <strain evidence="1">SBR-YM</strain>
        <tissue evidence="1">Skin</tissue>
    </source>
</reference>